<dbReference type="GeneID" id="59053075"/>
<evidence type="ECO:0000313" key="1">
    <source>
        <dbReference type="EMBL" id="CEG39598.1"/>
    </source>
</evidence>
<protein>
    <submittedName>
        <fullName evidence="1">Uncharacterized protein</fullName>
    </submittedName>
</protein>
<evidence type="ECO:0000313" key="2">
    <source>
        <dbReference type="Proteomes" id="UP000054928"/>
    </source>
</evidence>
<reference evidence="2" key="1">
    <citation type="submission" date="2014-09" db="EMBL/GenBank/DDBJ databases">
        <authorList>
            <person name="Sharma Rahul"/>
            <person name="Thines Marco"/>
        </authorList>
    </citation>
    <scope>NUCLEOTIDE SEQUENCE [LARGE SCALE GENOMIC DNA]</scope>
</reference>
<dbReference type="RefSeq" id="XP_036263117.1">
    <property type="nucleotide sequence ID" value="XM_036407410.1"/>
</dbReference>
<dbReference type="Proteomes" id="UP000054928">
    <property type="component" value="Unassembled WGS sequence"/>
</dbReference>
<sequence>MWKPVCRTIHMPTNLKTDYLLRQRLTAISLNSFVSKSAAARRRKFCATRAALTKLSITDTNW</sequence>
<organism evidence="1 2">
    <name type="scientific">Plasmopara halstedii</name>
    <name type="common">Downy mildew of sunflower</name>
    <dbReference type="NCBI Taxonomy" id="4781"/>
    <lineage>
        <taxon>Eukaryota</taxon>
        <taxon>Sar</taxon>
        <taxon>Stramenopiles</taxon>
        <taxon>Oomycota</taxon>
        <taxon>Peronosporomycetes</taxon>
        <taxon>Peronosporales</taxon>
        <taxon>Peronosporaceae</taxon>
        <taxon>Plasmopara</taxon>
    </lineage>
</organism>
<dbReference type="EMBL" id="CCYD01000428">
    <property type="protein sequence ID" value="CEG39598.1"/>
    <property type="molecule type" value="Genomic_DNA"/>
</dbReference>
<accession>A0A0P1AFE8</accession>
<proteinExistence type="predicted"/>
<name>A0A0P1AFE8_PLAHL</name>
<keyword evidence="2" id="KW-1185">Reference proteome</keyword>
<dbReference type="AlphaFoldDB" id="A0A0P1AFE8"/>